<proteinExistence type="inferred from homology"/>
<evidence type="ECO:0000313" key="3">
    <source>
        <dbReference type="EMBL" id="KAI3427944.1"/>
    </source>
</evidence>
<dbReference type="GO" id="GO:0046785">
    <property type="term" value="P:microtubule polymerization"/>
    <property type="evidence" value="ECO:0007669"/>
    <property type="project" value="InterPro"/>
</dbReference>
<feature type="region of interest" description="Disordered" evidence="2">
    <location>
        <begin position="458"/>
        <end position="513"/>
    </location>
</feature>
<dbReference type="Pfam" id="PF05517">
    <property type="entry name" value="p25-alpha"/>
    <property type="match status" value="2"/>
</dbReference>
<gene>
    <name evidence="3" type="ORF">D9Q98_006334</name>
</gene>
<dbReference type="Gene3D" id="1.10.238.10">
    <property type="entry name" value="EF-hand"/>
    <property type="match status" value="2"/>
</dbReference>
<dbReference type="SUPFAM" id="SSF47473">
    <property type="entry name" value="EF-hand"/>
    <property type="match status" value="2"/>
</dbReference>
<comment type="caution">
    <text evidence="3">The sequence shown here is derived from an EMBL/GenBank/DDBJ whole genome shotgun (WGS) entry which is preliminary data.</text>
</comment>
<dbReference type="GO" id="GO:0005874">
    <property type="term" value="C:microtubule"/>
    <property type="evidence" value="ECO:0007669"/>
    <property type="project" value="TreeGrafter"/>
</dbReference>
<accession>A0A9D4TK10</accession>
<dbReference type="GO" id="GO:0015631">
    <property type="term" value="F:tubulin binding"/>
    <property type="evidence" value="ECO:0007669"/>
    <property type="project" value="InterPro"/>
</dbReference>
<dbReference type="AlphaFoldDB" id="A0A9D4TK10"/>
<sequence length="703" mass="72587">MKLFGSKSDKTDDKDTPRGIFGRLKKKEKTPEPECSRLSPGLSDYSVDTAAMSALHREQGGEHAPPPAADKTVLEKAPSDAASSNLCRLASLTLADSDTGASLPPCEAPAVENEAAAAAAVEQISELAVDLTAAASVAKAHRAGCLALAAFAEEVAGVLAARAPVSAPSGQLEKVAVLLGECITLVGSCAGPAWILAAASPERGVCEAMTGLHSDMLAILKDQGLDFVPGGLRLSGAEYRDSSKPLQRRLKQLGAGSLAAGLEVVARSEGERNELAAQLGCEPAEVKRSALHVVTAGLVGCDSAAAARDAETVAEHRQALEHLFASYASFGVTRDLGSAPELDSFRCAKLVREAGLLGGRLRMQDLDVLFAAAARKGGSSRRLPFAGFLKLLALVAEKKVVPLGEVVGAVAALQGPSTQHATTPDQVKLHDDKSTYTGVYARGMSVADDKPDLGKLVDRDAAEKATRRTSASAGRRASGASTPTASSAAGTPPLSRTVSSAVGGSEAAPKSEGKQVAANIVAISVSAAAASPRVSACASHEGQEEAAATPPVNLRTNRLLQDMFNQFAAFGRSSATAAGGELSMDCQQMMKLCRDCGLLNKTLSGTRVDLVFRSTVPQGARRISYRQFCSAVPRLADARGCDAAELARLIVASGGPCRNNTTTPEAVRLSNKSNFSGIAARGGPSTVEKERITLAGMCDRSGR</sequence>
<dbReference type="PANTHER" id="PTHR12932">
    <property type="entry name" value="P25 ALPHA-RELATED"/>
    <property type="match status" value="1"/>
</dbReference>
<evidence type="ECO:0000313" key="4">
    <source>
        <dbReference type="Proteomes" id="UP001055712"/>
    </source>
</evidence>
<evidence type="ECO:0000256" key="2">
    <source>
        <dbReference type="SAM" id="MobiDB-lite"/>
    </source>
</evidence>
<dbReference type="InterPro" id="IPR011992">
    <property type="entry name" value="EF-hand-dom_pair"/>
</dbReference>
<dbReference type="GO" id="GO:0001578">
    <property type="term" value="P:microtubule bundle formation"/>
    <property type="evidence" value="ECO:0007669"/>
    <property type="project" value="TreeGrafter"/>
</dbReference>
<dbReference type="Proteomes" id="UP001055712">
    <property type="component" value="Unassembled WGS sequence"/>
</dbReference>
<comment type="similarity">
    <text evidence="1">Belongs to the TPPP family.</text>
</comment>
<name>A0A9D4TK10_CHLVU</name>
<dbReference type="GO" id="GO:0032273">
    <property type="term" value="P:positive regulation of protein polymerization"/>
    <property type="evidence" value="ECO:0007669"/>
    <property type="project" value="TreeGrafter"/>
</dbReference>
<keyword evidence="4" id="KW-1185">Reference proteome</keyword>
<dbReference type="PANTHER" id="PTHR12932:SF9">
    <property type="entry name" value="TUBULIN POLYMERIZATION-PROMOTING PROTEIN HOMOLOG"/>
    <property type="match status" value="1"/>
</dbReference>
<dbReference type="OrthoDB" id="548799at2759"/>
<feature type="compositionally biased region" description="Basic and acidic residues" evidence="2">
    <location>
        <begin position="7"/>
        <end position="17"/>
    </location>
</feature>
<feature type="compositionally biased region" description="Low complexity" evidence="2">
    <location>
        <begin position="468"/>
        <end position="493"/>
    </location>
</feature>
<protein>
    <submittedName>
        <fullName evidence="3">Uncharacterized protein</fullName>
    </submittedName>
</protein>
<reference evidence="3" key="1">
    <citation type="journal article" date="2019" name="Plant J.">
        <title>Chlorella vulgaris genome assembly and annotation reveals the molecular basis for metabolic acclimation to high light conditions.</title>
        <authorList>
            <person name="Cecchin M."/>
            <person name="Marcolungo L."/>
            <person name="Rossato M."/>
            <person name="Girolomoni L."/>
            <person name="Cosentino E."/>
            <person name="Cuine S."/>
            <person name="Li-Beisson Y."/>
            <person name="Delledonne M."/>
            <person name="Ballottari M."/>
        </authorList>
    </citation>
    <scope>NUCLEOTIDE SEQUENCE</scope>
    <source>
        <strain evidence="3">211/11P</strain>
    </source>
</reference>
<evidence type="ECO:0000256" key="1">
    <source>
        <dbReference type="ARBA" id="ARBA00010994"/>
    </source>
</evidence>
<dbReference type="InterPro" id="IPR008907">
    <property type="entry name" value="TPP/p25"/>
</dbReference>
<reference evidence="3" key="2">
    <citation type="submission" date="2020-11" db="EMBL/GenBank/DDBJ databases">
        <authorList>
            <person name="Cecchin M."/>
            <person name="Marcolungo L."/>
            <person name="Rossato M."/>
            <person name="Girolomoni L."/>
            <person name="Cosentino E."/>
            <person name="Cuine S."/>
            <person name="Li-Beisson Y."/>
            <person name="Delledonne M."/>
            <person name="Ballottari M."/>
        </authorList>
    </citation>
    <scope>NUCLEOTIDE SEQUENCE</scope>
    <source>
        <strain evidence="3">211/11P</strain>
        <tissue evidence="3">Whole cell</tissue>
    </source>
</reference>
<organism evidence="3 4">
    <name type="scientific">Chlorella vulgaris</name>
    <name type="common">Green alga</name>
    <dbReference type="NCBI Taxonomy" id="3077"/>
    <lineage>
        <taxon>Eukaryota</taxon>
        <taxon>Viridiplantae</taxon>
        <taxon>Chlorophyta</taxon>
        <taxon>core chlorophytes</taxon>
        <taxon>Trebouxiophyceae</taxon>
        <taxon>Chlorellales</taxon>
        <taxon>Chlorellaceae</taxon>
        <taxon>Chlorella clade</taxon>
        <taxon>Chlorella</taxon>
    </lineage>
</organism>
<feature type="region of interest" description="Disordered" evidence="2">
    <location>
        <begin position="1"/>
        <end position="77"/>
    </location>
</feature>
<dbReference type="EMBL" id="SIDB01000009">
    <property type="protein sequence ID" value="KAI3427944.1"/>
    <property type="molecule type" value="Genomic_DNA"/>
</dbReference>